<evidence type="ECO:0000256" key="8">
    <source>
        <dbReference type="ARBA" id="ARBA00022801"/>
    </source>
</evidence>
<dbReference type="PROSITE" id="PS50887">
    <property type="entry name" value="GGDEF"/>
    <property type="match status" value="1"/>
</dbReference>
<dbReference type="AlphaFoldDB" id="A0A1W1WTX6"/>
<dbReference type="RefSeq" id="WP_084275432.1">
    <property type="nucleotide sequence ID" value="NZ_AP026671.1"/>
</dbReference>
<keyword evidence="6" id="KW-0547">Nucleotide-binding</keyword>
<name>A0A1W1WTX6_9BACT</name>
<evidence type="ECO:0000256" key="12">
    <source>
        <dbReference type="ARBA" id="ARBA00032922"/>
    </source>
</evidence>
<protein>
    <recommendedName>
        <fullName evidence="3">CRISPR system single-strand-specific deoxyribonuclease Cas10/Csm1 (subtype III-A)</fullName>
    </recommendedName>
    <alternativeName>
        <fullName evidence="12">Cyclic oligoadenylate synthase</fullName>
    </alternativeName>
</protein>
<evidence type="ECO:0000256" key="6">
    <source>
        <dbReference type="ARBA" id="ARBA00022741"/>
    </source>
</evidence>
<dbReference type="Pfam" id="PF22335">
    <property type="entry name" value="Cas10-Cmr2_palm2"/>
    <property type="match status" value="1"/>
</dbReference>
<organism evidence="14 15">
    <name type="scientific">Nitratiruptor tergarcus DSM 16512</name>
    <dbReference type="NCBI Taxonomy" id="1069081"/>
    <lineage>
        <taxon>Bacteria</taxon>
        <taxon>Pseudomonadati</taxon>
        <taxon>Campylobacterota</taxon>
        <taxon>Epsilonproteobacteria</taxon>
        <taxon>Nautiliales</taxon>
        <taxon>Nitratiruptoraceae</taxon>
        <taxon>Nitratiruptor</taxon>
    </lineage>
</organism>
<evidence type="ECO:0000256" key="7">
    <source>
        <dbReference type="ARBA" id="ARBA00022759"/>
    </source>
</evidence>
<dbReference type="GO" id="GO:0004527">
    <property type="term" value="F:exonuclease activity"/>
    <property type="evidence" value="ECO:0007669"/>
    <property type="project" value="UniProtKB-KW"/>
</dbReference>
<evidence type="ECO:0000256" key="9">
    <source>
        <dbReference type="ARBA" id="ARBA00022839"/>
    </source>
</evidence>
<dbReference type="SUPFAM" id="SSF109604">
    <property type="entry name" value="HD-domain/PDEase-like"/>
    <property type="match status" value="1"/>
</dbReference>
<feature type="domain" description="GGDEF" evidence="13">
    <location>
        <begin position="538"/>
        <end position="698"/>
    </location>
</feature>
<accession>A0A1W1WTX6</accession>
<keyword evidence="8" id="KW-0378">Hydrolase</keyword>
<dbReference type="InterPro" id="IPR006674">
    <property type="entry name" value="HD_domain"/>
</dbReference>
<dbReference type="NCBIfam" id="TIGR02578">
    <property type="entry name" value="cas_TM1811_Csm1"/>
    <property type="match status" value="1"/>
</dbReference>
<dbReference type="InterPro" id="IPR052117">
    <property type="entry name" value="Cas10/Csm1_subtype-III-A"/>
</dbReference>
<dbReference type="Gene3D" id="1.10.3210.10">
    <property type="entry name" value="Hypothetical protein af1432"/>
    <property type="match status" value="1"/>
</dbReference>
<evidence type="ECO:0000256" key="2">
    <source>
        <dbReference type="ARBA" id="ARBA00005700"/>
    </source>
</evidence>
<gene>
    <name evidence="14" type="ORF">SAMN05660197_0998</name>
</gene>
<dbReference type="STRING" id="1069081.SAMN05660197_0998"/>
<evidence type="ECO:0000256" key="5">
    <source>
        <dbReference type="ARBA" id="ARBA00022722"/>
    </source>
</evidence>
<dbReference type="GO" id="GO:0004519">
    <property type="term" value="F:endonuclease activity"/>
    <property type="evidence" value="ECO:0007669"/>
    <property type="project" value="UniProtKB-KW"/>
</dbReference>
<evidence type="ECO:0000256" key="1">
    <source>
        <dbReference type="ARBA" id="ARBA00001968"/>
    </source>
</evidence>
<evidence type="ECO:0000259" key="13">
    <source>
        <dbReference type="PROSITE" id="PS50887"/>
    </source>
</evidence>
<evidence type="ECO:0000256" key="10">
    <source>
        <dbReference type="ARBA" id="ARBA00022840"/>
    </source>
</evidence>
<dbReference type="InterPro" id="IPR041062">
    <property type="entry name" value="Csm1_B"/>
</dbReference>
<dbReference type="InterPro" id="IPR000160">
    <property type="entry name" value="GGDEF_dom"/>
</dbReference>
<keyword evidence="5" id="KW-0540">Nuclease</keyword>
<comment type="cofactor">
    <cofactor evidence="1">
        <name>a divalent metal cation</name>
        <dbReference type="ChEBI" id="CHEBI:60240"/>
    </cofactor>
</comment>
<evidence type="ECO:0000313" key="14">
    <source>
        <dbReference type="EMBL" id="SMC09193.1"/>
    </source>
</evidence>
<sequence>MRDVDLIALAGLLHDIGKFRQRTGKKDLDDHDMTFALCNEQKCSYIHAAHTSKAIEEMGLVGIENLVEIASSHHENNLNDDKKIIQLADRYASAERKEGESSNFKKTKLMSIFSEVALCNENEEFFFPVQKFTSNIAYPNREKEDSQAQEKYQRLYNDFKKDAENLQLNFNKEDNFLEFLKIKSLLEKYTTFIPSSSYRSYPDVSLFDHLLLTSALSVALKTNKDKFYLIQGDFTSIQSFIFSKFGESNKFLAKILRAKSLFVSLSTEYIALKICKLLQIPPTNIVLSAGGKFTIIAPKYEKVKVNNKEFTFDEFIEYIKDEINKQFATINYLQTKFALTFIEEKYEHLQYNNKIFEKEKNLHCQNRPYNASCVFWNLAKSFEEEKLKFDSNIEVFEDYIEEFKSKEKCDICGIVPTTEKIDDIYICKFCKKFKEIGEKFTKKKYIQIDLSKDLIDAFDFVNDIQNHNLIYFSMDENDNFAYKRVANYVPLIEDENDKRYKLIEEKFDERLKKGDVKSFYHIAVEGLKEEDDGFYGRKYLAILKADVDNLGQIFIYGFKKGKNEKNDYIPIKRVKNEKIFDEATFSRIMSLSRFTDFYFTSILKKKIKEEKEEYKNIYTVFAGGDDLFLIGHYEEIIALHKELIIDFKKFTQNSDFHLSYAIKFISANVPIMQMAEFAEEDLNKAKDFNKNNSVIFGIKVSNEEVLELYALEDEFKKMDYLSESFLYKVYTFIDMQQTLIFLQNMQNVNSQVLIENARWKALFNYYLKNSVKDKNKLEQERKWNEALQIADWIEKWGEKLKIPLNLYLYSKRKYKKD</sequence>
<dbReference type="InterPro" id="IPR043128">
    <property type="entry name" value="Rev_trsase/Diguanyl_cyclase"/>
</dbReference>
<evidence type="ECO:0000313" key="15">
    <source>
        <dbReference type="Proteomes" id="UP000192602"/>
    </source>
</evidence>
<keyword evidence="9" id="KW-0269">Exonuclease</keyword>
<reference evidence="15" key="1">
    <citation type="submission" date="2017-04" db="EMBL/GenBank/DDBJ databases">
        <authorList>
            <person name="Varghese N."/>
            <person name="Submissions S."/>
        </authorList>
    </citation>
    <scope>NUCLEOTIDE SEQUENCE [LARGE SCALE GENOMIC DNA]</scope>
    <source>
        <strain evidence="15">DSM 16512</strain>
    </source>
</reference>
<keyword evidence="11" id="KW-0051">Antiviral defense</keyword>
<dbReference type="GO" id="GO:0016740">
    <property type="term" value="F:transferase activity"/>
    <property type="evidence" value="ECO:0007669"/>
    <property type="project" value="UniProtKB-KW"/>
</dbReference>
<dbReference type="PANTHER" id="PTHR36528:SF1">
    <property type="entry name" value="CRISPR SYSTEM SINGLE-STRAND-SPECIFIC DEOXYRIBONUCLEASE CAS10_CSM1 (SUBTYPE III-A)"/>
    <property type="match status" value="1"/>
</dbReference>
<dbReference type="InterPro" id="IPR054767">
    <property type="entry name" value="Cas10-Cmr2_palm2"/>
</dbReference>
<dbReference type="OrthoDB" id="9768769at2"/>
<comment type="similarity">
    <text evidence="2">Belongs to the CRISPR-associated Cas10/Csm1 family.</text>
</comment>
<dbReference type="Pfam" id="PF01966">
    <property type="entry name" value="HD"/>
    <property type="match status" value="1"/>
</dbReference>
<dbReference type="Gene3D" id="3.30.70.270">
    <property type="match status" value="1"/>
</dbReference>
<keyword evidence="15" id="KW-1185">Reference proteome</keyword>
<keyword evidence="7" id="KW-0255">Endonuclease</keyword>
<dbReference type="InterPro" id="IPR013408">
    <property type="entry name" value="Cas10/Csm1"/>
</dbReference>
<dbReference type="PANTHER" id="PTHR36528">
    <property type="entry name" value="CRISPR SYSTEM SINGLE-STRAND-SPECIFIC DEOXYRIBONUCLEASE CAS10/CSM1 (SUBTYPE III-A)"/>
    <property type="match status" value="1"/>
</dbReference>
<dbReference type="Proteomes" id="UP000192602">
    <property type="component" value="Unassembled WGS sequence"/>
</dbReference>
<dbReference type="GO" id="GO:0005524">
    <property type="term" value="F:ATP binding"/>
    <property type="evidence" value="ECO:0007669"/>
    <property type="project" value="UniProtKB-KW"/>
</dbReference>
<evidence type="ECO:0000256" key="11">
    <source>
        <dbReference type="ARBA" id="ARBA00023118"/>
    </source>
</evidence>
<dbReference type="EMBL" id="FWWZ01000001">
    <property type="protein sequence ID" value="SMC09193.1"/>
    <property type="molecule type" value="Genomic_DNA"/>
</dbReference>
<evidence type="ECO:0000256" key="4">
    <source>
        <dbReference type="ARBA" id="ARBA00022679"/>
    </source>
</evidence>
<dbReference type="Pfam" id="PF18211">
    <property type="entry name" value="Csm1_B"/>
    <property type="match status" value="1"/>
</dbReference>
<evidence type="ECO:0000256" key="3">
    <source>
        <dbReference type="ARBA" id="ARBA00014333"/>
    </source>
</evidence>
<dbReference type="GO" id="GO:0051607">
    <property type="term" value="P:defense response to virus"/>
    <property type="evidence" value="ECO:0007669"/>
    <property type="project" value="UniProtKB-KW"/>
</dbReference>
<proteinExistence type="inferred from homology"/>
<keyword evidence="4" id="KW-0808">Transferase</keyword>
<keyword evidence="10" id="KW-0067">ATP-binding</keyword>